<feature type="transmembrane region" description="Helical" evidence="1">
    <location>
        <begin position="472"/>
        <end position="489"/>
    </location>
</feature>
<evidence type="ECO:0000256" key="1">
    <source>
        <dbReference type="SAM" id="Phobius"/>
    </source>
</evidence>
<dbReference type="RefSeq" id="WP_344052375.1">
    <property type="nucleotide sequence ID" value="NZ_BAAAPK010000001.1"/>
</dbReference>
<feature type="transmembrane region" description="Helical" evidence="1">
    <location>
        <begin position="216"/>
        <end position="234"/>
    </location>
</feature>
<feature type="transmembrane region" description="Helical" evidence="1">
    <location>
        <begin position="438"/>
        <end position="460"/>
    </location>
</feature>
<dbReference type="InterPro" id="IPR046671">
    <property type="entry name" value="DUF6541"/>
</dbReference>
<accession>A0ABN2GBA6</accession>
<feature type="transmembrane region" description="Helical" evidence="1">
    <location>
        <begin position="6"/>
        <end position="28"/>
    </location>
</feature>
<feature type="transmembrane region" description="Helical" evidence="1">
    <location>
        <begin position="274"/>
        <end position="301"/>
    </location>
</feature>
<dbReference type="Pfam" id="PF20176">
    <property type="entry name" value="DUF6541"/>
    <property type="match status" value="1"/>
</dbReference>
<keyword evidence="1" id="KW-0812">Transmembrane</keyword>
<organism evidence="2 3">
    <name type="scientific">Microbacterium lacus</name>
    <dbReference type="NCBI Taxonomy" id="415217"/>
    <lineage>
        <taxon>Bacteria</taxon>
        <taxon>Bacillati</taxon>
        <taxon>Actinomycetota</taxon>
        <taxon>Actinomycetes</taxon>
        <taxon>Micrococcales</taxon>
        <taxon>Microbacteriaceae</taxon>
        <taxon>Microbacterium</taxon>
    </lineage>
</organism>
<keyword evidence="1" id="KW-0472">Membrane</keyword>
<comment type="caution">
    <text evidence="2">The sequence shown here is derived from an EMBL/GenBank/DDBJ whole genome shotgun (WGS) entry which is preliminary data.</text>
</comment>
<keyword evidence="1" id="KW-1133">Transmembrane helix</keyword>
<feature type="transmembrane region" description="Helical" evidence="1">
    <location>
        <begin position="33"/>
        <end position="53"/>
    </location>
</feature>
<gene>
    <name evidence="2" type="ORF">GCM10009807_10730</name>
</gene>
<feature type="transmembrane region" description="Helical" evidence="1">
    <location>
        <begin position="397"/>
        <end position="418"/>
    </location>
</feature>
<name>A0ABN2GBA6_9MICO</name>
<feature type="transmembrane region" description="Helical" evidence="1">
    <location>
        <begin position="373"/>
        <end position="390"/>
    </location>
</feature>
<dbReference type="EMBL" id="BAAAPK010000001">
    <property type="protein sequence ID" value="GAA1668459.1"/>
    <property type="molecule type" value="Genomic_DNA"/>
</dbReference>
<dbReference type="Proteomes" id="UP001500596">
    <property type="component" value="Unassembled WGS sequence"/>
</dbReference>
<feature type="transmembrane region" description="Helical" evidence="1">
    <location>
        <begin position="101"/>
        <end position="120"/>
    </location>
</feature>
<keyword evidence="3" id="KW-1185">Reference proteome</keyword>
<protein>
    <submittedName>
        <fullName evidence="2">Uncharacterized protein</fullName>
    </submittedName>
</protein>
<feature type="transmembrane region" description="Helical" evidence="1">
    <location>
        <begin position="240"/>
        <end position="262"/>
    </location>
</feature>
<evidence type="ECO:0000313" key="3">
    <source>
        <dbReference type="Proteomes" id="UP001500596"/>
    </source>
</evidence>
<proteinExistence type="predicted"/>
<evidence type="ECO:0000313" key="2">
    <source>
        <dbReference type="EMBL" id="GAA1668459.1"/>
    </source>
</evidence>
<feature type="transmembrane region" description="Helical" evidence="1">
    <location>
        <begin position="171"/>
        <end position="204"/>
    </location>
</feature>
<reference evidence="2 3" key="1">
    <citation type="journal article" date="2019" name="Int. J. Syst. Evol. Microbiol.">
        <title>The Global Catalogue of Microorganisms (GCM) 10K type strain sequencing project: providing services to taxonomists for standard genome sequencing and annotation.</title>
        <authorList>
            <consortium name="The Broad Institute Genomics Platform"/>
            <consortium name="The Broad Institute Genome Sequencing Center for Infectious Disease"/>
            <person name="Wu L."/>
            <person name="Ma J."/>
        </authorList>
    </citation>
    <scope>NUCLEOTIDE SEQUENCE [LARGE SCALE GENOMIC DNA]</scope>
    <source>
        <strain evidence="2 3">JCM 15575</strain>
    </source>
</reference>
<feature type="transmembrane region" description="Helical" evidence="1">
    <location>
        <begin position="321"/>
        <end position="341"/>
    </location>
</feature>
<feature type="transmembrane region" description="Helical" evidence="1">
    <location>
        <begin position="59"/>
        <end position="80"/>
    </location>
</feature>
<sequence>MNWLAIVPALLAATALLALPGGLVAYLLRLRGLWLVGIAAPLSVSLVAVSSLIGGWTGIPWSPFPLLVLTALAALAALAWSRWVGIPGSPRRASRSRLPQILSVAVPAVVIGFVLMRSMVSPEYFAQRYDNFFHLNAVQYVLDTANASPLWVGTMTSAEGLPFYPSAWHAVVSLVVMLSGASVVVANNAVIIVVAALVWPIGAVLLTRTLVGADRVVIVAAGVLTAASPAFPYLPLHYGVLYPLFLGLACLPAGLAVAYQALRPERVARRHDAVLLLVLAVPGIGVAHPGALIGLLALTLPMVVGTLADRIARASGGRARLLWASALVGYFVVGLVLLQRVRPPADQIYWPVIASLPHAIGEVVSAAVYQYPIAPVLAAMLIIGAYSIVRRPTYGRWIVLGTAAVGSVLYITVAGSPVELLRTWLTAPWYNNAPRLASLWMVAVLPLAAVGTTALVRWMMRRASRLRTFSSRFPVVALVVFAVVLTVTTQGTAVRQAAADIEYTYKMRSDAPIITPDELALIDRLDELVPEGAVIAGDPWTGTSFAYGLSGRPVLMPHLLMDETEAARIINTRLDTDGDSPAVCDALEETGVRYVLDFDRGGDFMDNGGDFSGLDRLADSPYTELVAEEGGAQLFRIISCGLTS</sequence>